<name>A0A222P0G6_9GAMM</name>
<feature type="transmembrane region" description="Helical" evidence="2">
    <location>
        <begin position="239"/>
        <end position="259"/>
    </location>
</feature>
<feature type="transmembrane region" description="Helical" evidence="2">
    <location>
        <begin position="138"/>
        <end position="158"/>
    </location>
</feature>
<feature type="transmembrane region" description="Helical" evidence="2">
    <location>
        <begin position="170"/>
        <end position="192"/>
    </location>
</feature>
<keyword evidence="4" id="KW-1185">Reference proteome</keyword>
<reference evidence="4" key="1">
    <citation type="submission" date="2016-07" db="EMBL/GenBank/DDBJ databases">
        <authorList>
            <person name="Florea S."/>
            <person name="Webb J.S."/>
            <person name="Jaromczyk J."/>
            <person name="Schardl C.L."/>
        </authorList>
    </citation>
    <scope>NUCLEOTIDE SEQUENCE [LARGE SCALE GENOMIC DNA]</scope>
    <source>
        <strain evidence="4">CDC-D5610</strain>
    </source>
</reference>
<feature type="transmembrane region" description="Helical" evidence="2">
    <location>
        <begin position="379"/>
        <end position="399"/>
    </location>
</feature>
<sequence>MQFLFSIGLFLSASLLFVIQPMVAKVLLPVYGGTPAVWTVCMLFFQAMLLVSYGYAWLLSKLATAWEWRFTHSLLVVVSLLGFPFLFVVFPEKGIPEFIILRHLISQLGLPLLVIAASAPLLQFAYSQTRGKKASDPYFLYVASNAGSLLALLAYPWIIERFVGLKTQFYGWTIGYMMYLVVLGSLLFGTSYQPLIKQKIASYSLSRLLKFQWIGYSFVPCSLLLGVTFYITTDIAATPVFWVLPLALYLLSFMITFAEKPPIPFPWIEKNALFFFIFPVVGFILGSAVPAWQFIFFHLLNFFIFALLCHGRLIQSRPPASQLTSFYFCLALGGMLAGVFNSLIAPRLFNDAYEYPLVLALGMLCIPKNKTKGMTLTPLVVLLLLLINYYLPNLGWLAIVKKYKVAEFLSLCMIMCWPGNRITLFVSVCILFVFLFYPGLKHSTILFQQRNFYGVKKVSAIPGSNVLISQNTVHGFQLTHLEKIDHGALGYYGPSAQVVKLFRQRKAPLNAMILGLGTGMMACQYEGDDKLSMVDIDKQVIEIAKDPRLFTYLRDCPPQVSLEEGDGRLVVQNIPDSSIDILVIDAFSSDSIPIHLLTLEAFQLYLKKITPDGLILVHISNRHLNLLPVLTAVGRQLDLIVLHKFQPADAKTGQLASEWGLLTANQQFAISLMRTAGWRFVTEGEEHLWTDDYSNLIPLLKW</sequence>
<dbReference type="SUPFAM" id="SSF53335">
    <property type="entry name" value="S-adenosyl-L-methionine-dependent methyltransferases"/>
    <property type="match status" value="1"/>
</dbReference>
<evidence type="ECO:0000313" key="3">
    <source>
        <dbReference type="EMBL" id="ASQ45337.1"/>
    </source>
</evidence>
<dbReference type="Gene3D" id="3.40.50.150">
    <property type="entry name" value="Vaccinia Virus protein VP39"/>
    <property type="match status" value="1"/>
</dbReference>
<dbReference type="RefSeq" id="WP_094090408.1">
    <property type="nucleotide sequence ID" value="NZ_CP016397.1"/>
</dbReference>
<feature type="transmembrane region" description="Helical" evidence="2">
    <location>
        <begin position="70"/>
        <end position="88"/>
    </location>
</feature>
<dbReference type="InterPro" id="IPR029063">
    <property type="entry name" value="SAM-dependent_MTases_sf"/>
</dbReference>
<dbReference type="PANTHER" id="PTHR43317:SF1">
    <property type="entry name" value="THERMOSPERMINE SYNTHASE ACAULIS5"/>
    <property type="match status" value="1"/>
</dbReference>
<organism evidence="3 4">
    <name type="scientific">Legionella clemsonensis</name>
    <dbReference type="NCBI Taxonomy" id="1867846"/>
    <lineage>
        <taxon>Bacteria</taxon>
        <taxon>Pseudomonadati</taxon>
        <taxon>Pseudomonadota</taxon>
        <taxon>Gammaproteobacteria</taxon>
        <taxon>Legionellales</taxon>
        <taxon>Legionellaceae</taxon>
        <taxon>Legionella</taxon>
    </lineage>
</organism>
<gene>
    <name evidence="3" type="ORF">clem_03895</name>
</gene>
<dbReference type="Proteomes" id="UP000201728">
    <property type="component" value="Chromosome"/>
</dbReference>
<feature type="transmembrane region" description="Helical" evidence="2">
    <location>
        <begin position="271"/>
        <end position="289"/>
    </location>
</feature>
<dbReference type="AlphaFoldDB" id="A0A222P0G6"/>
<feature type="transmembrane region" description="Helical" evidence="2">
    <location>
        <begin position="295"/>
        <end position="314"/>
    </location>
</feature>
<feature type="transmembrane region" description="Helical" evidence="2">
    <location>
        <begin position="419"/>
        <end position="440"/>
    </location>
</feature>
<keyword evidence="2" id="KW-0812">Transmembrane</keyword>
<evidence type="ECO:0000256" key="1">
    <source>
        <dbReference type="ARBA" id="ARBA00023115"/>
    </source>
</evidence>
<accession>A0A222P0G6</accession>
<proteinExistence type="predicted"/>
<feature type="transmembrane region" description="Helical" evidence="2">
    <location>
        <begin position="34"/>
        <end position="58"/>
    </location>
</feature>
<dbReference type="KEGG" id="lcd:clem_03895"/>
<keyword evidence="1" id="KW-0620">Polyamine biosynthesis</keyword>
<dbReference type="OrthoDB" id="9761985at2"/>
<feature type="transmembrane region" description="Helical" evidence="2">
    <location>
        <begin position="326"/>
        <end position="346"/>
    </location>
</feature>
<dbReference type="GO" id="GO:0006596">
    <property type="term" value="P:polyamine biosynthetic process"/>
    <property type="evidence" value="ECO:0007669"/>
    <property type="project" value="UniProtKB-KW"/>
</dbReference>
<evidence type="ECO:0000313" key="4">
    <source>
        <dbReference type="Proteomes" id="UP000201728"/>
    </source>
</evidence>
<evidence type="ECO:0000256" key="2">
    <source>
        <dbReference type="SAM" id="Phobius"/>
    </source>
</evidence>
<protein>
    <submittedName>
        <fullName evidence="3">Spermidine synthase</fullName>
    </submittedName>
</protein>
<keyword evidence="2" id="KW-1133">Transmembrane helix</keyword>
<keyword evidence="2" id="KW-0472">Membrane</keyword>
<feature type="transmembrane region" description="Helical" evidence="2">
    <location>
        <begin position="213"/>
        <end position="233"/>
    </location>
</feature>
<feature type="transmembrane region" description="Helical" evidence="2">
    <location>
        <begin position="108"/>
        <end position="126"/>
    </location>
</feature>
<dbReference type="EMBL" id="CP016397">
    <property type="protein sequence ID" value="ASQ45337.1"/>
    <property type="molecule type" value="Genomic_DNA"/>
</dbReference>
<dbReference type="PANTHER" id="PTHR43317">
    <property type="entry name" value="THERMOSPERMINE SYNTHASE ACAULIS5"/>
    <property type="match status" value="1"/>
</dbReference>